<proteinExistence type="inferred from homology"/>
<organism evidence="9 10">
    <name type="scientific">Ostreobium quekettii</name>
    <dbReference type="NCBI Taxonomy" id="121088"/>
    <lineage>
        <taxon>Eukaryota</taxon>
        <taxon>Viridiplantae</taxon>
        <taxon>Chlorophyta</taxon>
        <taxon>core chlorophytes</taxon>
        <taxon>Ulvophyceae</taxon>
        <taxon>TCBD clade</taxon>
        <taxon>Bryopsidales</taxon>
        <taxon>Ostreobineae</taxon>
        <taxon>Ostreobiaceae</taxon>
        <taxon>Ostreobium</taxon>
    </lineage>
</organism>
<dbReference type="PANTHER" id="PTHR12341:SF41">
    <property type="entry name" value="5'-3' EXORIBONUCLEASE 2"/>
    <property type="match status" value="1"/>
</dbReference>
<dbReference type="Proteomes" id="UP000708148">
    <property type="component" value="Unassembled WGS sequence"/>
</dbReference>
<comment type="similarity">
    <text evidence="1">Belongs to the 5'-3' exonuclease family. XRN2/RAT1 subfamily.</text>
</comment>
<comment type="caution">
    <text evidence="9">The sequence shown here is derived from an EMBL/GenBank/DDBJ whole genome shotgun (WGS) entry which is preliminary data.</text>
</comment>
<dbReference type="OrthoDB" id="372487at2759"/>
<dbReference type="PANTHER" id="PTHR12341">
    <property type="entry name" value="5'-&gt;3' EXORIBONUCLEASE"/>
    <property type="match status" value="1"/>
</dbReference>
<dbReference type="Pfam" id="PF03159">
    <property type="entry name" value="XRN_N"/>
    <property type="match status" value="1"/>
</dbReference>
<dbReference type="GO" id="GO:0003723">
    <property type="term" value="F:RNA binding"/>
    <property type="evidence" value="ECO:0007669"/>
    <property type="project" value="TreeGrafter"/>
</dbReference>
<evidence type="ECO:0000256" key="3">
    <source>
        <dbReference type="ARBA" id="ARBA00022722"/>
    </source>
</evidence>
<accession>A0A8S1IPJ7</accession>
<dbReference type="FunFam" id="3.40.50.12390:FF:000003">
    <property type="entry name" value="5'-3' exoribonuclease"/>
    <property type="match status" value="1"/>
</dbReference>
<keyword evidence="3" id="KW-0540">Nuclease</keyword>
<keyword evidence="10" id="KW-1185">Reference proteome</keyword>
<keyword evidence="5" id="KW-0269">Exonuclease</keyword>
<dbReference type="Gene3D" id="3.40.50.12390">
    <property type="match status" value="2"/>
</dbReference>
<feature type="region of interest" description="Disordered" evidence="6">
    <location>
        <begin position="390"/>
        <end position="426"/>
    </location>
</feature>
<sequence>MGVPAFYRWLSTRYPKIVKPVIDEEPAEVDGQEVPVDLMQPCQNGEWDNLYLDMNGIIHPCFHPEDREEPTTEEEVFQLIFEYIDHVFSLIRPRRLLFMAIDGVAPRAKMNQQRSRRFKSMKEAEDKRKEEEKLRNEFSDMGVKVPHKKEKGGQLFDSNVITPGTAFMARLSIALQYYIRLRQNTLPAWKDLMVILSDANTPGEGEHKIVSYIREQRDRKGWDPNTRHVLYGLDADLIMLALATHEPHFAILREVINFNQKDGTKDSSVAALSTASPAKKANIAKKPYQLLFVHILRAYLALELHQDGLPFEWDEERVFDDFVFLCFFVGNDFLPHSPTLEIREGGIDLLMRRYRKILPQLGGYLCEGSKVNLKRVEMLVQEVSKEEEDILRSRMKRQKDQRENKERQRKRHQEERSKKSGTGQGRHVLPSVLIAL</sequence>
<feature type="domain" description="Xrn1 N-terminal" evidence="7">
    <location>
        <begin position="1"/>
        <end position="254"/>
    </location>
</feature>
<evidence type="ECO:0000313" key="9">
    <source>
        <dbReference type="EMBL" id="CAD7696910.1"/>
    </source>
</evidence>
<gene>
    <name evidence="9" type="ORF">OSTQU699_LOCUS2271</name>
</gene>
<evidence type="ECO:0000256" key="2">
    <source>
        <dbReference type="ARBA" id="ARBA00022664"/>
    </source>
</evidence>
<dbReference type="InterPro" id="IPR004859">
    <property type="entry name" value="Xrn1_N"/>
</dbReference>
<feature type="domain" description="Xrn1 helical" evidence="8">
    <location>
        <begin position="313"/>
        <end position="420"/>
    </location>
</feature>
<keyword evidence="4" id="KW-0378">Hydrolase</keyword>
<reference evidence="9" key="1">
    <citation type="submission" date="2020-12" db="EMBL/GenBank/DDBJ databases">
        <authorList>
            <person name="Iha C."/>
        </authorList>
    </citation>
    <scope>NUCLEOTIDE SEQUENCE</scope>
</reference>
<evidence type="ECO:0000256" key="1">
    <source>
        <dbReference type="ARBA" id="ARBA00006994"/>
    </source>
</evidence>
<dbReference type="Pfam" id="PF17846">
    <property type="entry name" value="XRN_M"/>
    <property type="match status" value="1"/>
</dbReference>
<dbReference type="CDD" id="cd18673">
    <property type="entry name" value="PIN_XRN1-2-like"/>
    <property type="match status" value="1"/>
</dbReference>
<evidence type="ECO:0000256" key="6">
    <source>
        <dbReference type="SAM" id="MobiDB-lite"/>
    </source>
</evidence>
<dbReference type="GO" id="GO:0006397">
    <property type="term" value="P:mRNA processing"/>
    <property type="evidence" value="ECO:0007669"/>
    <property type="project" value="UniProtKB-KW"/>
</dbReference>
<dbReference type="GO" id="GO:0005634">
    <property type="term" value="C:nucleus"/>
    <property type="evidence" value="ECO:0007669"/>
    <property type="project" value="TreeGrafter"/>
</dbReference>
<dbReference type="GO" id="GO:0004534">
    <property type="term" value="F:5'-3' RNA exonuclease activity"/>
    <property type="evidence" value="ECO:0007669"/>
    <property type="project" value="TreeGrafter"/>
</dbReference>
<evidence type="ECO:0000259" key="7">
    <source>
        <dbReference type="Pfam" id="PF03159"/>
    </source>
</evidence>
<name>A0A8S1IPJ7_9CHLO</name>
<dbReference type="InterPro" id="IPR041412">
    <property type="entry name" value="Xrn1_helical"/>
</dbReference>
<dbReference type="GO" id="GO:0000956">
    <property type="term" value="P:nuclear-transcribed mRNA catabolic process"/>
    <property type="evidence" value="ECO:0007669"/>
    <property type="project" value="TreeGrafter"/>
</dbReference>
<evidence type="ECO:0000256" key="5">
    <source>
        <dbReference type="ARBA" id="ARBA00022839"/>
    </source>
</evidence>
<feature type="region of interest" description="Disordered" evidence="6">
    <location>
        <begin position="112"/>
        <end position="135"/>
    </location>
</feature>
<evidence type="ECO:0000259" key="8">
    <source>
        <dbReference type="Pfam" id="PF17846"/>
    </source>
</evidence>
<dbReference type="EMBL" id="CAJHUC010000567">
    <property type="protein sequence ID" value="CAD7696910.1"/>
    <property type="molecule type" value="Genomic_DNA"/>
</dbReference>
<feature type="compositionally biased region" description="Basic and acidic residues" evidence="6">
    <location>
        <begin position="398"/>
        <end position="418"/>
    </location>
</feature>
<feature type="compositionally biased region" description="Basic and acidic residues" evidence="6">
    <location>
        <begin position="120"/>
        <end position="135"/>
    </location>
</feature>
<evidence type="ECO:0000256" key="4">
    <source>
        <dbReference type="ARBA" id="ARBA00022801"/>
    </source>
</evidence>
<dbReference type="InterPro" id="IPR027073">
    <property type="entry name" value="5_3_exoribonuclease"/>
</dbReference>
<keyword evidence="2" id="KW-0507">mRNA processing</keyword>
<protein>
    <submittedName>
        <fullName evidence="9">Uncharacterized protein</fullName>
    </submittedName>
</protein>
<dbReference type="AlphaFoldDB" id="A0A8S1IPJ7"/>
<evidence type="ECO:0000313" key="10">
    <source>
        <dbReference type="Proteomes" id="UP000708148"/>
    </source>
</evidence>